<feature type="active site" description="Proton donor" evidence="11">
    <location>
        <position position="202"/>
    </location>
</feature>
<dbReference type="GO" id="GO:0004534">
    <property type="term" value="F:5'-3' RNA exonuclease activity"/>
    <property type="evidence" value="ECO:0007669"/>
    <property type="project" value="UniProtKB-UniRule"/>
</dbReference>
<evidence type="ECO:0000256" key="5">
    <source>
        <dbReference type="ARBA" id="ARBA00022759"/>
    </source>
</evidence>
<evidence type="ECO:0000256" key="7">
    <source>
        <dbReference type="ARBA" id="ARBA00022833"/>
    </source>
</evidence>
<dbReference type="GO" id="GO:0004521">
    <property type="term" value="F:RNA endonuclease activity"/>
    <property type="evidence" value="ECO:0007669"/>
    <property type="project" value="UniProtKB-UniRule"/>
</dbReference>
<dbReference type="InterPro" id="IPR036866">
    <property type="entry name" value="RibonucZ/Hydroxyglut_hydro"/>
</dbReference>
<dbReference type="InterPro" id="IPR011108">
    <property type="entry name" value="RMMBL"/>
</dbReference>
<dbReference type="Gene3D" id="3.60.15.10">
    <property type="entry name" value="Ribonuclease Z/Hydroxyacylglutathione hydrolase-like"/>
    <property type="match status" value="1"/>
</dbReference>
<evidence type="ECO:0000256" key="1">
    <source>
        <dbReference type="ARBA" id="ARBA00022490"/>
    </source>
</evidence>
<comment type="cofactor">
    <cofactor evidence="13">
        <name>Zn(2+)</name>
        <dbReference type="ChEBI" id="CHEBI:29105"/>
    </cofactor>
    <text evidence="13">Binds 2 Zn(2+) ions per subunit. It is not clear if Zn(2+) or Mg(2+) is physiologically important.</text>
</comment>
<dbReference type="Gene3D" id="3.40.50.10710">
    <property type="entry name" value="Metallo-hydrolase/oxidoreductase"/>
    <property type="match status" value="1"/>
</dbReference>
<comment type="subcellular location">
    <subcellularLocation>
        <location evidence="10">Cytoplasm</location>
    </subcellularLocation>
</comment>
<keyword evidence="9 10" id="KW-0694">RNA-binding</keyword>
<comment type="subunit">
    <text evidence="10">Homodimer, may be a subunit of the RNA degradosome.</text>
</comment>
<dbReference type="EC" id="3.1.-.-" evidence="10"/>
<sequence length="558" mass="59276">METELVAPGPLAAGALRVTALGGINEIGRNMTVFEHLGRLLIVDCGVLFPTHDEPGVDLILPDLRHLEGRLDDVEALVVTHGHEDHIGAIPFLLKLRADIPVVGSKFTLALIKEKCREHRLSPTLVEVAEGQSSRHGVFECEYFAVNHSVPGCLAIGIHTGAGTVLHTGDIKLDQLPLDGRPTDLPGMSRLGDSGVDLFLCDSTNAEIPGVGPSESEIGPALHRLIRGAQGRVIVACFASNVDRVQQIIDAAVALGRKVSFVGRSMVRNMGIARELGYLTVADDDILDIGAAEMMPADRVVLITTGTQGEPMAALSRMSRGEHRSITLTAGDLIILSSSLIPGNEEAVYGVIDALAKIGARVVTNRQARVHVSGHAYAGELLFLYNGVRPRNVMPVHGTWRMLRANAALAASTGVPEENIVIAENGVSVDLTAGRVGVAGAVPVGKMFVDGLVTGDVGDATLGERLILTSGFVSVTVVLRRGTGRPAAPPHLQSRGFSEDPKALEPVARRVEAELDSLASQNITDPGRIAQAVRRTVGKWVGETYRRQPMIVPTVIEI</sequence>
<feature type="binding site" evidence="13">
    <location>
        <position position="148"/>
    </location>
    <ligand>
        <name>Zn(2+)</name>
        <dbReference type="ChEBI" id="CHEBI:29105"/>
        <label>1</label>
        <note>catalytic</note>
    </ligand>
</feature>
<name>A0A0J6W8Y1_9MYCO</name>
<dbReference type="Gene3D" id="3.10.20.580">
    <property type="match status" value="1"/>
</dbReference>
<dbReference type="PANTHER" id="PTHR43694">
    <property type="entry name" value="RIBONUCLEASE J"/>
    <property type="match status" value="1"/>
</dbReference>
<evidence type="ECO:0000256" key="8">
    <source>
        <dbReference type="ARBA" id="ARBA00022839"/>
    </source>
</evidence>
<dbReference type="GO" id="GO:0008270">
    <property type="term" value="F:zinc ion binding"/>
    <property type="evidence" value="ECO:0007669"/>
    <property type="project" value="InterPro"/>
</dbReference>
<keyword evidence="1 10" id="KW-0963">Cytoplasm</keyword>
<evidence type="ECO:0000256" key="11">
    <source>
        <dbReference type="PIRSR" id="PIRSR004803-1"/>
    </source>
</evidence>
<dbReference type="AlphaFoldDB" id="A0A0J6W8Y1"/>
<gene>
    <name evidence="10" type="primary">rnj</name>
    <name evidence="15" type="ORF">MCHLDSM_02275</name>
</gene>
<comment type="cofactor">
    <cofactor evidence="13">
        <name>Ca(2+)</name>
        <dbReference type="ChEBI" id="CHEBI:29108"/>
    </cofactor>
    <text evidence="13">Binds 1 Ca(2+) cation per subunit. Seen in 1 crystal structure, it is not clear if it is physiologically important.</text>
</comment>
<feature type="binding site" evidence="13">
    <location>
        <position position="397"/>
    </location>
    <ligand>
        <name>Zn(2+)</name>
        <dbReference type="ChEBI" id="CHEBI:29105"/>
        <label>1</label>
        <note>catalytic</note>
    </ligand>
</feature>
<dbReference type="Pfam" id="PF17770">
    <property type="entry name" value="RNase_J_C"/>
    <property type="match status" value="1"/>
</dbReference>
<evidence type="ECO:0000256" key="13">
    <source>
        <dbReference type="PIRSR" id="PIRSR004803-3"/>
    </source>
</evidence>
<dbReference type="InterPro" id="IPR042173">
    <property type="entry name" value="RNase_J_2"/>
</dbReference>
<dbReference type="NCBIfam" id="TIGR00649">
    <property type="entry name" value="MG423"/>
    <property type="match status" value="1"/>
</dbReference>
<feature type="active site" description="Proton acceptor" evidence="11">
    <location>
        <position position="375"/>
    </location>
</feature>
<dbReference type="STRING" id="37916.MCHLDSM_02275"/>
<feature type="domain" description="Metallo-beta-lactamase" evidence="14">
    <location>
        <begin position="28"/>
        <end position="222"/>
    </location>
</feature>
<dbReference type="EMBL" id="JYNL01000020">
    <property type="protein sequence ID" value="KMO78358.1"/>
    <property type="molecule type" value="Genomic_DNA"/>
</dbReference>
<feature type="binding site" evidence="13">
    <location>
        <position position="86"/>
    </location>
    <ligand>
        <name>Zn(2+)</name>
        <dbReference type="ChEBI" id="CHEBI:29105"/>
        <label>1</label>
        <note>catalytic</note>
    </ligand>
</feature>
<dbReference type="CDD" id="cd07714">
    <property type="entry name" value="RNaseJ_MBL-fold"/>
    <property type="match status" value="1"/>
</dbReference>
<dbReference type="Pfam" id="PF12706">
    <property type="entry name" value="Lactamase_B_2"/>
    <property type="match status" value="1"/>
</dbReference>
<evidence type="ECO:0000256" key="3">
    <source>
        <dbReference type="ARBA" id="ARBA00022722"/>
    </source>
</evidence>
<keyword evidence="5 10" id="KW-0255">Endonuclease</keyword>
<organism evidence="15 16">
    <name type="scientific">Mycolicibacterium chlorophenolicum</name>
    <dbReference type="NCBI Taxonomy" id="37916"/>
    <lineage>
        <taxon>Bacteria</taxon>
        <taxon>Bacillati</taxon>
        <taxon>Actinomycetota</taxon>
        <taxon>Actinomycetes</taxon>
        <taxon>Mycobacteriales</taxon>
        <taxon>Mycobacteriaceae</taxon>
        <taxon>Mycolicibacterium</taxon>
    </lineage>
</organism>
<feature type="binding site" evidence="13">
    <location>
        <position position="170"/>
    </location>
    <ligand>
        <name>Zn(2+)</name>
        <dbReference type="ChEBI" id="CHEBI:29105"/>
        <label>1</label>
        <note>catalytic</note>
    </ligand>
</feature>
<protein>
    <recommendedName>
        <fullName evidence="10">Ribonuclease J</fullName>
        <shortName evidence="10">RNase J</shortName>
        <ecNumber evidence="10">3.1.-.-</ecNumber>
    </recommendedName>
</protein>
<keyword evidence="6 10" id="KW-0378">Hydrolase</keyword>
<keyword evidence="4 13" id="KW-0479">Metal-binding</keyword>
<dbReference type="InterPro" id="IPR001279">
    <property type="entry name" value="Metallo-B-lactamas"/>
</dbReference>
<comment type="function">
    <text evidence="10">An RNase that has 5'-3' exonuclease and possibly endonuclease activity. Involved in maturation of rRNA and in some organisms also mRNA maturation and/or decay.</text>
</comment>
<reference evidence="15 16" key="1">
    <citation type="journal article" date="2015" name="Genome Biol. Evol.">
        <title>Characterization of Three Mycobacterium spp. with Potential Use in Bioremediation by Genome Sequencing and Comparative Genomics.</title>
        <authorList>
            <person name="Das S."/>
            <person name="Pettersson B.M."/>
            <person name="Behra P.R."/>
            <person name="Ramesh M."/>
            <person name="Dasgupta S."/>
            <person name="Bhattacharya A."/>
            <person name="Kirsebom L.A."/>
        </authorList>
    </citation>
    <scope>NUCLEOTIDE SEQUENCE [LARGE SCALE GENOMIC DNA]</scope>
    <source>
        <strain evidence="15 16">DSM 43826</strain>
    </source>
</reference>
<accession>A0A0J6W8Y1</accession>
<dbReference type="PATRIC" id="fig|37916.4.peg.2194"/>
<feature type="binding site" evidence="13">
    <location>
        <position position="450"/>
    </location>
    <ligand>
        <name>Ca(2+)</name>
        <dbReference type="ChEBI" id="CHEBI:29108"/>
    </ligand>
</feature>
<dbReference type="InterPro" id="IPR041636">
    <property type="entry name" value="RNase_J_C"/>
</dbReference>
<evidence type="ECO:0000256" key="10">
    <source>
        <dbReference type="HAMAP-Rule" id="MF_01491"/>
    </source>
</evidence>
<feature type="binding site" evidence="10 12">
    <location>
        <begin position="371"/>
        <end position="375"/>
    </location>
    <ligand>
        <name>substrate</name>
    </ligand>
</feature>
<keyword evidence="2 10" id="KW-0698">rRNA processing</keyword>
<dbReference type="Pfam" id="PF22505">
    <property type="entry name" value="RNase_J_b_CASP"/>
    <property type="match status" value="1"/>
</dbReference>
<feature type="binding site" evidence="13">
    <location>
        <position position="83"/>
    </location>
    <ligand>
        <name>Zn(2+)</name>
        <dbReference type="ChEBI" id="CHEBI:29105"/>
        <label>1</label>
        <note>catalytic</note>
    </ligand>
</feature>
<dbReference type="GO" id="GO:0003723">
    <property type="term" value="F:RNA binding"/>
    <property type="evidence" value="ECO:0007669"/>
    <property type="project" value="UniProtKB-UniRule"/>
</dbReference>
<dbReference type="SMR" id="A0A0J6W8Y1"/>
<dbReference type="InterPro" id="IPR055132">
    <property type="entry name" value="RNase_J_b_CASP"/>
</dbReference>
<dbReference type="InterPro" id="IPR030854">
    <property type="entry name" value="RNase_J_bac"/>
</dbReference>
<keyword evidence="8 10" id="KW-0269">Exonuclease</keyword>
<evidence type="ECO:0000313" key="15">
    <source>
        <dbReference type="EMBL" id="KMO78358.1"/>
    </source>
</evidence>
<keyword evidence="3 10" id="KW-0540">Nuclease</keyword>
<dbReference type="HAMAP" id="MF_01491">
    <property type="entry name" value="RNase_J_bact"/>
    <property type="match status" value="1"/>
</dbReference>
<dbReference type="Pfam" id="PF07521">
    <property type="entry name" value="RMMBL"/>
    <property type="match status" value="1"/>
</dbReference>
<feature type="binding site" evidence="13">
    <location>
        <position position="58"/>
    </location>
    <ligand>
        <name>Ca(2+)</name>
        <dbReference type="ChEBI" id="CHEBI:29108"/>
    </ligand>
</feature>
<dbReference type="PANTHER" id="PTHR43694:SF1">
    <property type="entry name" value="RIBONUCLEASE J"/>
    <property type="match status" value="1"/>
</dbReference>
<evidence type="ECO:0000256" key="4">
    <source>
        <dbReference type="ARBA" id="ARBA00022723"/>
    </source>
</evidence>
<keyword evidence="16" id="KW-1185">Reference proteome</keyword>
<evidence type="ECO:0000256" key="12">
    <source>
        <dbReference type="PIRSR" id="PIRSR004803-2"/>
    </source>
</evidence>
<dbReference type="SUPFAM" id="SSF56281">
    <property type="entry name" value="Metallo-hydrolase/oxidoreductase"/>
    <property type="match status" value="1"/>
</dbReference>
<feature type="binding site" evidence="13">
    <location>
        <position position="85"/>
    </location>
    <ligand>
        <name>Zn(2+)</name>
        <dbReference type="ChEBI" id="CHEBI:29105"/>
        <label>1</label>
        <note>catalytic</note>
    </ligand>
</feature>
<evidence type="ECO:0000256" key="9">
    <source>
        <dbReference type="ARBA" id="ARBA00022884"/>
    </source>
</evidence>
<keyword evidence="13" id="KW-0106">Calcium</keyword>
<dbReference type="Proteomes" id="UP000036513">
    <property type="component" value="Unassembled WGS sequence"/>
</dbReference>
<evidence type="ECO:0000259" key="14">
    <source>
        <dbReference type="SMART" id="SM00849"/>
    </source>
</evidence>
<feature type="binding site" evidence="13">
    <location>
        <position position="56"/>
    </location>
    <ligand>
        <name>Ca(2+)</name>
        <dbReference type="ChEBI" id="CHEBI:29108"/>
    </ligand>
</feature>
<evidence type="ECO:0000313" key="16">
    <source>
        <dbReference type="Proteomes" id="UP000036513"/>
    </source>
</evidence>
<dbReference type="FunFam" id="3.40.50.10710:FF:000001">
    <property type="entry name" value="Ribonuclease J"/>
    <property type="match status" value="1"/>
</dbReference>
<dbReference type="InterPro" id="IPR004613">
    <property type="entry name" value="RNase_J"/>
</dbReference>
<evidence type="ECO:0000256" key="2">
    <source>
        <dbReference type="ARBA" id="ARBA00022552"/>
    </source>
</evidence>
<evidence type="ECO:0000256" key="6">
    <source>
        <dbReference type="ARBA" id="ARBA00022801"/>
    </source>
</evidence>
<dbReference type="GO" id="GO:0006364">
    <property type="term" value="P:rRNA processing"/>
    <property type="evidence" value="ECO:0007669"/>
    <property type="project" value="UniProtKB-UniRule"/>
</dbReference>
<dbReference type="GO" id="GO:0005737">
    <property type="term" value="C:cytoplasm"/>
    <property type="evidence" value="ECO:0007669"/>
    <property type="project" value="UniProtKB-SubCell"/>
</dbReference>
<dbReference type="RefSeq" id="WP_048469936.1">
    <property type="nucleotide sequence ID" value="NZ_JYNL01000020.1"/>
</dbReference>
<feature type="binding site" evidence="12">
    <location>
        <begin position="239"/>
        <end position="241"/>
    </location>
    <ligand>
        <name>substrate</name>
    </ligand>
</feature>
<keyword evidence="7 13" id="KW-0862">Zinc</keyword>
<comment type="caution">
    <text evidence="15">The sequence shown here is derived from an EMBL/GenBank/DDBJ whole genome shotgun (WGS) entry which is preliminary data.</text>
</comment>
<comment type="similarity">
    <text evidence="10">Belongs to the metallo-beta-lactamase superfamily. RNA-metabolizing metallo-beta-lactamase-like family. Bacterial RNase J subfamily.</text>
</comment>
<dbReference type="SMART" id="SM00849">
    <property type="entry name" value="Lactamase_B"/>
    <property type="match status" value="1"/>
</dbReference>
<dbReference type="PIRSF" id="PIRSF004803">
    <property type="entry name" value="RnjA"/>
    <property type="match status" value="1"/>
</dbReference>
<proteinExistence type="inferred from homology"/>
<feature type="binding site" evidence="13">
    <location>
        <position position="81"/>
    </location>
    <ligand>
        <name>Zn(2+)</name>
        <dbReference type="ChEBI" id="CHEBI:29105"/>
        <label>1</label>
        <note>catalytic</note>
    </ligand>
</feature>